<dbReference type="VEuPathDB" id="MicrosporidiaDB:EDEG_04057"/>
<evidence type="ECO:0000313" key="1">
    <source>
        <dbReference type="EMBL" id="EJW01213.1"/>
    </source>
</evidence>
<reference evidence="1 2" key="1">
    <citation type="submission" date="2011-08" db="EMBL/GenBank/DDBJ databases">
        <authorList>
            <person name="Liu Z.J."/>
            <person name="Shi F.L."/>
            <person name="Lu J.Q."/>
            <person name="Li M."/>
            <person name="Wang Z.L."/>
        </authorList>
    </citation>
    <scope>NUCLEOTIDE SEQUENCE [LARGE SCALE GENOMIC DNA]</scope>
    <source>
        <strain evidence="1 2">USNM 41457</strain>
    </source>
</reference>
<comment type="caution">
    <text evidence="1">The sequence shown here is derived from an EMBL/GenBank/DDBJ whole genome shotgun (WGS) entry which is preliminary data.</text>
</comment>
<dbReference type="Proteomes" id="UP000003163">
    <property type="component" value="Unassembled WGS sequence"/>
</dbReference>
<sequence>MKEYLNSNMISKNDFKSNAKVKTKEKVYNIDKINFSTIKDKEITFWCTKNENLISERYFFDPKQANTINKSHKYRQIQNIKTFKTLNLSQFTIHNALIAKDQLFLNTSANKPNNSMPIKNDNHTQLNQLNKVHCEKSNKNLDLYLNRVLLSEENNNLTK</sequence>
<name>J8ZNF7_EDHAE</name>
<evidence type="ECO:0000313" key="2">
    <source>
        <dbReference type="Proteomes" id="UP000003163"/>
    </source>
</evidence>
<accession>J8ZNF7</accession>
<dbReference type="HOGENOM" id="CLU_090542_0_0_1"/>
<reference evidence="2" key="2">
    <citation type="submission" date="2015-07" db="EMBL/GenBank/DDBJ databases">
        <title>Contrasting host-pathogen interactions and genome evolution in two generalist and specialist microsporidian pathogens of mosquitoes.</title>
        <authorList>
            <consortium name="The Broad Institute Genomics Platform"/>
            <consortium name="The Broad Institute Genome Sequencing Center for Infectious Disease"/>
            <person name="Cuomo C.A."/>
            <person name="Sanscrainte N.D."/>
            <person name="Goldberg J.M."/>
            <person name="Heiman D."/>
            <person name="Young S."/>
            <person name="Zeng Q."/>
            <person name="Becnel J.J."/>
            <person name="Birren B.W."/>
        </authorList>
    </citation>
    <scope>NUCLEOTIDE SEQUENCE [LARGE SCALE GENOMIC DNA]</scope>
    <source>
        <strain evidence="2">USNM 41457</strain>
    </source>
</reference>
<keyword evidence="2" id="KW-1185">Reference proteome</keyword>
<organism evidence="1 2">
    <name type="scientific">Edhazardia aedis (strain USNM 41457)</name>
    <name type="common">Microsporidian parasite</name>
    <dbReference type="NCBI Taxonomy" id="1003232"/>
    <lineage>
        <taxon>Eukaryota</taxon>
        <taxon>Fungi</taxon>
        <taxon>Fungi incertae sedis</taxon>
        <taxon>Microsporidia</taxon>
        <taxon>Edhazardia</taxon>
    </lineage>
</organism>
<protein>
    <submittedName>
        <fullName evidence="1">Uncharacterized protein</fullName>
    </submittedName>
</protein>
<gene>
    <name evidence="1" type="ORF">EDEG_04057</name>
</gene>
<dbReference type="EMBL" id="AFBI03000224">
    <property type="protein sequence ID" value="EJW01213.1"/>
    <property type="molecule type" value="Genomic_DNA"/>
</dbReference>
<dbReference type="AlphaFoldDB" id="J8ZNF7"/>
<dbReference type="InParanoid" id="J8ZNF7"/>
<proteinExistence type="predicted"/>